<dbReference type="RefSeq" id="WP_111444633.1">
    <property type="nucleotide sequence ID" value="NZ_QKZK01000005.1"/>
</dbReference>
<dbReference type="InterPro" id="IPR027417">
    <property type="entry name" value="P-loop_NTPase"/>
</dbReference>
<proteinExistence type="inferred from homology"/>
<evidence type="ECO:0000256" key="3">
    <source>
        <dbReference type="ARBA" id="ARBA00022741"/>
    </source>
</evidence>
<keyword evidence="2" id="KW-0813">Transport</keyword>
<evidence type="ECO:0000256" key="1">
    <source>
        <dbReference type="ARBA" id="ARBA00005417"/>
    </source>
</evidence>
<dbReference type="EMBL" id="QKZK01000005">
    <property type="protein sequence ID" value="PZX19255.1"/>
    <property type="molecule type" value="Genomic_DNA"/>
</dbReference>
<evidence type="ECO:0000313" key="7">
    <source>
        <dbReference type="Proteomes" id="UP000249239"/>
    </source>
</evidence>
<keyword evidence="3" id="KW-0547">Nucleotide-binding</keyword>
<dbReference type="InterPro" id="IPR003439">
    <property type="entry name" value="ABC_transporter-like_ATP-bd"/>
</dbReference>
<dbReference type="InterPro" id="IPR003593">
    <property type="entry name" value="AAA+_ATPase"/>
</dbReference>
<dbReference type="PROSITE" id="PS00211">
    <property type="entry name" value="ABC_TRANSPORTER_1"/>
    <property type="match status" value="1"/>
</dbReference>
<reference evidence="6 7" key="1">
    <citation type="submission" date="2018-06" db="EMBL/GenBank/DDBJ databases">
        <title>Genomic Encyclopedia of Archaeal and Bacterial Type Strains, Phase II (KMG-II): from individual species to whole genera.</title>
        <authorList>
            <person name="Goeker M."/>
        </authorList>
    </citation>
    <scope>NUCLEOTIDE SEQUENCE [LARGE SCALE GENOMIC DNA]</scope>
    <source>
        <strain evidence="6 7">DSM 6779</strain>
    </source>
</reference>
<evidence type="ECO:0000259" key="5">
    <source>
        <dbReference type="PROSITE" id="PS50893"/>
    </source>
</evidence>
<comment type="similarity">
    <text evidence="1">Belongs to the ABC transporter superfamily.</text>
</comment>
<feature type="domain" description="ABC transporter" evidence="5">
    <location>
        <begin position="5"/>
        <end position="233"/>
    </location>
</feature>
<dbReference type="OrthoDB" id="9806726at2"/>
<dbReference type="Proteomes" id="UP000249239">
    <property type="component" value="Unassembled WGS sequence"/>
</dbReference>
<dbReference type="Pfam" id="PF00005">
    <property type="entry name" value="ABC_tran"/>
    <property type="match status" value="1"/>
</dbReference>
<keyword evidence="7" id="KW-1185">Reference proteome</keyword>
<dbReference type="PROSITE" id="PS50893">
    <property type="entry name" value="ABC_TRANSPORTER_2"/>
    <property type="match status" value="1"/>
</dbReference>
<dbReference type="GO" id="GO:0016887">
    <property type="term" value="F:ATP hydrolysis activity"/>
    <property type="evidence" value="ECO:0007669"/>
    <property type="project" value="InterPro"/>
</dbReference>
<dbReference type="SMART" id="SM00382">
    <property type="entry name" value="AAA"/>
    <property type="match status" value="1"/>
</dbReference>
<protein>
    <submittedName>
        <fullName evidence="6">Zinc transport system ATP-binding protein</fullName>
    </submittedName>
</protein>
<dbReference type="SUPFAM" id="SSF52540">
    <property type="entry name" value="P-loop containing nucleoside triphosphate hydrolases"/>
    <property type="match status" value="1"/>
</dbReference>
<evidence type="ECO:0000313" key="6">
    <source>
        <dbReference type="EMBL" id="PZX19255.1"/>
    </source>
</evidence>
<dbReference type="InterPro" id="IPR017871">
    <property type="entry name" value="ABC_transporter-like_CS"/>
</dbReference>
<accession>A0A2W7NFU7</accession>
<comment type="caution">
    <text evidence="6">The sequence shown here is derived from an EMBL/GenBank/DDBJ whole genome shotgun (WGS) entry which is preliminary data.</text>
</comment>
<organism evidence="6 7">
    <name type="scientific">Breznakibacter xylanolyticus</name>
    <dbReference type="NCBI Taxonomy" id="990"/>
    <lineage>
        <taxon>Bacteria</taxon>
        <taxon>Pseudomonadati</taxon>
        <taxon>Bacteroidota</taxon>
        <taxon>Bacteroidia</taxon>
        <taxon>Marinilabiliales</taxon>
        <taxon>Marinilabiliaceae</taxon>
        <taxon>Breznakibacter</taxon>
    </lineage>
</organism>
<dbReference type="CDD" id="cd03235">
    <property type="entry name" value="ABC_Metallic_Cations"/>
    <property type="match status" value="1"/>
</dbReference>
<dbReference type="GO" id="GO:0005524">
    <property type="term" value="F:ATP binding"/>
    <property type="evidence" value="ECO:0007669"/>
    <property type="project" value="UniProtKB-KW"/>
</dbReference>
<keyword evidence="4 6" id="KW-0067">ATP-binding</keyword>
<dbReference type="AlphaFoldDB" id="A0A2W7NFU7"/>
<sequence>MKPLLKLSGVSAGYNGDDVIRDVNLEVHAHDFLAIIGPNGGGKTTLLKVILGLLPIRTGAIEFPGLPAGLKSIGYLPQGGAFDASFPISVLDVVLSGLMGQMKLWQRVTKAQRQSALALLERTGLLPFAANPIGELSGGQKQRVFLCRALIHQPGLLILDEPNTYVDKGFEGELYRILQELNRSVAIMLVSHDVGTISSVVKTIACVNGRLHYHPSNKISSEMLTYYNCPVELIAHGTIPHRVLKNHS</sequence>
<dbReference type="Gene3D" id="3.40.50.300">
    <property type="entry name" value="P-loop containing nucleotide triphosphate hydrolases"/>
    <property type="match status" value="1"/>
</dbReference>
<name>A0A2W7NFU7_9BACT</name>
<dbReference type="PANTHER" id="PTHR42734:SF17">
    <property type="entry name" value="METAL TRANSPORT SYSTEM ATP-BINDING PROTEIN TM_0124-RELATED"/>
    <property type="match status" value="1"/>
</dbReference>
<dbReference type="InterPro" id="IPR050153">
    <property type="entry name" value="Metal_Ion_Import_ABC"/>
</dbReference>
<gene>
    <name evidence="6" type="ORF">LX69_00922</name>
</gene>
<evidence type="ECO:0000256" key="4">
    <source>
        <dbReference type="ARBA" id="ARBA00022840"/>
    </source>
</evidence>
<evidence type="ECO:0000256" key="2">
    <source>
        <dbReference type="ARBA" id="ARBA00022448"/>
    </source>
</evidence>
<dbReference type="PANTHER" id="PTHR42734">
    <property type="entry name" value="METAL TRANSPORT SYSTEM ATP-BINDING PROTEIN TM_0124-RELATED"/>
    <property type="match status" value="1"/>
</dbReference>